<dbReference type="InterPro" id="IPR000594">
    <property type="entry name" value="ThiF_NAD_FAD-bd"/>
</dbReference>
<evidence type="ECO:0000256" key="3">
    <source>
        <dbReference type="ARBA" id="ARBA00022741"/>
    </source>
</evidence>
<name>A0AAE3QVG1_9BACT</name>
<dbReference type="GO" id="GO:0061605">
    <property type="term" value="F:molybdopterin-synthase adenylyltransferase activity"/>
    <property type="evidence" value="ECO:0007669"/>
    <property type="project" value="UniProtKB-EC"/>
</dbReference>
<dbReference type="FunFam" id="3.40.50.720:FF:000033">
    <property type="entry name" value="Adenylyltransferase and sulfurtransferase MOCS3"/>
    <property type="match status" value="1"/>
</dbReference>
<dbReference type="EMBL" id="JASJOS010000030">
    <property type="protein sequence ID" value="MDJ1486207.1"/>
    <property type="molecule type" value="Genomic_DNA"/>
</dbReference>
<dbReference type="Pfam" id="PF00899">
    <property type="entry name" value="ThiF"/>
    <property type="match status" value="1"/>
</dbReference>
<dbReference type="CDD" id="cd00757">
    <property type="entry name" value="ThiF_MoeB_HesA_family"/>
    <property type="match status" value="1"/>
</dbReference>
<dbReference type="SUPFAM" id="SSF69572">
    <property type="entry name" value="Activating enzymes of the ubiquitin-like proteins"/>
    <property type="match status" value="1"/>
</dbReference>
<evidence type="ECO:0000256" key="4">
    <source>
        <dbReference type="ARBA" id="ARBA00022840"/>
    </source>
</evidence>
<dbReference type="PANTHER" id="PTHR10953:SF102">
    <property type="entry name" value="ADENYLYLTRANSFERASE AND SULFURTRANSFERASE MOCS3"/>
    <property type="match status" value="1"/>
</dbReference>
<protein>
    <recommendedName>
        <fullName evidence="9">Molybdopterin-synthase adenylyltransferase</fullName>
        <ecNumber evidence="8">2.7.7.80</ecNumber>
    </recommendedName>
    <alternativeName>
        <fullName evidence="12">MoaD protein adenylase</fullName>
    </alternativeName>
    <alternativeName>
        <fullName evidence="10">Molybdopterin-converting factor subunit 1 adenylase</fullName>
    </alternativeName>
    <alternativeName>
        <fullName evidence="11">Sulfur carrier protein MoaD adenylyltransferase</fullName>
    </alternativeName>
</protein>
<dbReference type="InterPro" id="IPR035985">
    <property type="entry name" value="Ubiquitin-activating_enz"/>
</dbReference>
<comment type="catalytic activity">
    <reaction evidence="5">
        <text>[molybdopterin-synthase sulfur-carrier protein]-C-terminal Gly-Gly + ATP + H(+) = [molybdopterin-synthase sulfur-carrier protein]-C-terminal Gly-Gly-AMP + diphosphate</text>
        <dbReference type="Rhea" id="RHEA:43616"/>
        <dbReference type="Rhea" id="RHEA-COMP:12159"/>
        <dbReference type="Rhea" id="RHEA-COMP:12202"/>
        <dbReference type="ChEBI" id="CHEBI:15378"/>
        <dbReference type="ChEBI" id="CHEBI:30616"/>
        <dbReference type="ChEBI" id="CHEBI:33019"/>
        <dbReference type="ChEBI" id="CHEBI:90618"/>
        <dbReference type="ChEBI" id="CHEBI:90778"/>
        <dbReference type="EC" id="2.7.7.80"/>
    </reaction>
</comment>
<comment type="similarity">
    <text evidence="1">Belongs to the HesA/MoeB/ThiF family.</text>
</comment>
<keyword evidence="3" id="KW-0547">Nucleotide-binding</keyword>
<accession>A0AAE3QVG1</accession>
<reference evidence="14" key="1">
    <citation type="submission" date="2023-05" db="EMBL/GenBank/DDBJ databases">
        <authorList>
            <person name="Zhang X."/>
        </authorList>
    </citation>
    <scope>NUCLEOTIDE SEQUENCE</scope>
    <source>
        <strain evidence="14">YF14B1</strain>
    </source>
</reference>
<dbReference type="InterPro" id="IPR045886">
    <property type="entry name" value="ThiF/MoeB/HesA"/>
</dbReference>
<evidence type="ECO:0000256" key="11">
    <source>
        <dbReference type="ARBA" id="ARBA00075328"/>
    </source>
</evidence>
<dbReference type="RefSeq" id="WP_313989627.1">
    <property type="nucleotide sequence ID" value="NZ_JASJOS010000030.1"/>
</dbReference>
<evidence type="ECO:0000256" key="7">
    <source>
        <dbReference type="ARBA" id="ARBA00063809"/>
    </source>
</evidence>
<dbReference type="PANTHER" id="PTHR10953">
    <property type="entry name" value="UBIQUITIN-ACTIVATING ENZYME E1"/>
    <property type="match status" value="1"/>
</dbReference>
<proteinExistence type="inferred from homology"/>
<evidence type="ECO:0000256" key="5">
    <source>
        <dbReference type="ARBA" id="ARBA00052218"/>
    </source>
</evidence>
<dbReference type="GO" id="GO:0008641">
    <property type="term" value="F:ubiquitin-like modifier activating enzyme activity"/>
    <property type="evidence" value="ECO:0007669"/>
    <property type="project" value="InterPro"/>
</dbReference>
<dbReference type="Proteomes" id="UP001241110">
    <property type="component" value="Unassembled WGS sequence"/>
</dbReference>
<sequence length="239" mass="26570">MKNFERDELIRYSRQLMLPEVGIEGQEKLKTARVLVIGAGGLGCPILQYLTAAGVGTIGIVDFDKVELHNLHRQILYHTEDIGKLKAEVAAQKLQTQNPYVRFDVHPVMLSEENADDLISVYDLVIDGSDNFHTRYLVNDTCVKYNKPLVYGSIFKFEGQLAVFNYQGGKNLRDIYPEPPNPEDVPNCSEVGVIGVLPGVIGTLMANQVIRLITGSGKVSDDLTIFNLLQDTFTKLTLT</sequence>
<evidence type="ECO:0000259" key="13">
    <source>
        <dbReference type="Pfam" id="PF00899"/>
    </source>
</evidence>
<dbReference type="GO" id="GO:0004792">
    <property type="term" value="F:thiosulfate-cyanide sulfurtransferase activity"/>
    <property type="evidence" value="ECO:0007669"/>
    <property type="project" value="TreeGrafter"/>
</dbReference>
<keyword evidence="2" id="KW-0808">Transferase</keyword>
<dbReference type="GO" id="GO:0005829">
    <property type="term" value="C:cytosol"/>
    <property type="evidence" value="ECO:0007669"/>
    <property type="project" value="TreeGrafter"/>
</dbReference>
<evidence type="ECO:0000256" key="10">
    <source>
        <dbReference type="ARBA" id="ARBA00075110"/>
    </source>
</evidence>
<comment type="function">
    <text evidence="6">Catalyzes the adenylation by ATP of the carboxyl group of the C-terminal glycine of sulfur carrier protein MoaD.</text>
</comment>
<evidence type="ECO:0000256" key="9">
    <source>
        <dbReference type="ARBA" id="ARBA00073635"/>
    </source>
</evidence>
<evidence type="ECO:0000256" key="2">
    <source>
        <dbReference type="ARBA" id="ARBA00022679"/>
    </source>
</evidence>
<feature type="domain" description="THIF-type NAD/FAD binding fold" evidence="13">
    <location>
        <begin position="12"/>
        <end position="237"/>
    </location>
</feature>
<evidence type="ECO:0000256" key="12">
    <source>
        <dbReference type="ARBA" id="ARBA00078531"/>
    </source>
</evidence>
<dbReference type="EC" id="2.7.7.80" evidence="8"/>
<evidence type="ECO:0000256" key="6">
    <source>
        <dbReference type="ARBA" id="ARBA00055169"/>
    </source>
</evidence>
<dbReference type="AlphaFoldDB" id="A0AAE3QVG1"/>
<dbReference type="GO" id="GO:0005524">
    <property type="term" value="F:ATP binding"/>
    <property type="evidence" value="ECO:0007669"/>
    <property type="project" value="UniProtKB-KW"/>
</dbReference>
<keyword evidence="4" id="KW-0067">ATP-binding</keyword>
<comment type="subunit">
    <text evidence="7">Homodimer. Forms a stable heterotetrameric complex of 2 MoeB and 2 MoaD during adenylation of MoaD.</text>
</comment>
<evidence type="ECO:0000256" key="1">
    <source>
        <dbReference type="ARBA" id="ARBA00009919"/>
    </source>
</evidence>
<evidence type="ECO:0000313" key="14">
    <source>
        <dbReference type="EMBL" id="MDJ1486207.1"/>
    </source>
</evidence>
<evidence type="ECO:0000256" key="8">
    <source>
        <dbReference type="ARBA" id="ARBA00066884"/>
    </source>
</evidence>
<comment type="caution">
    <text evidence="14">The sequence shown here is derived from an EMBL/GenBank/DDBJ whole genome shotgun (WGS) entry which is preliminary data.</text>
</comment>
<dbReference type="Gene3D" id="3.40.50.720">
    <property type="entry name" value="NAD(P)-binding Rossmann-like Domain"/>
    <property type="match status" value="1"/>
</dbReference>
<organism evidence="14 15">
    <name type="scientific">Xanthocytophaga flava</name>
    <dbReference type="NCBI Taxonomy" id="3048013"/>
    <lineage>
        <taxon>Bacteria</taxon>
        <taxon>Pseudomonadati</taxon>
        <taxon>Bacteroidota</taxon>
        <taxon>Cytophagia</taxon>
        <taxon>Cytophagales</taxon>
        <taxon>Rhodocytophagaceae</taxon>
        <taxon>Xanthocytophaga</taxon>
    </lineage>
</organism>
<evidence type="ECO:0000313" key="15">
    <source>
        <dbReference type="Proteomes" id="UP001241110"/>
    </source>
</evidence>
<gene>
    <name evidence="14" type="ORF">QNI16_37335</name>
</gene>
<dbReference type="GO" id="GO:0008146">
    <property type="term" value="F:sulfotransferase activity"/>
    <property type="evidence" value="ECO:0007669"/>
    <property type="project" value="TreeGrafter"/>
</dbReference>